<evidence type="ECO:0000313" key="1">
    <source>
        <dbReference type="EMBL" id="JAD74746.1"/>
    </source>
</evidence>
<name>A0A0A9CGN1_ARUDO</name>
<dbReference type="AlphaFoldDB" id="A0A0A9CGN1"/>
<organism evidence="1">
    <name type="scientific">Arundo donax</name>
    <name type="common">Giant reed</name>
    <name type="synonym">Donax arundinaceus</name>
    <dbReference type="NCBI Taxonomy" id="35708"/>
    <lineage>
        <taxon>Eukaryota</taxon>
        <taxon>Viridiplantae</taxon>
        <taxon>Streptophyta</taxon>
        <taxon>Embryophyta</taxon>
        <taxon>Tracheophyta</taxon>
        <taxon>Spermatophyta</taxon>
        <taxon>Magnoliopsida</taxon>
        <taxon>Liliopsida</taxon>
        <taxon>Poales</taxon>
        <taxon>Poaceae</taxon>
        <taxon>PACMAD clade</taxon>
        <taxon>Arundinoideae</taxon>
        <taxon>Arundineae</taxon>
        <taxon>Arundo</taxon>
    </lineage>
</organism>
<accession>A0A0A9CGN1</accession>
<protein>
    <submittedName>
        <fullName evidence="1">Uncharacterized protein</fullName>
    </submittedName>
</protein>
<reference evidence="1" key="2">
    <citation type="journal article" date="2015" name="Data Brief">
        <title>Shoot transcriptome of the giant reed, Arundo donax.</title>
        <authorList>
            <person name="Barrero R.A."/>
            <person name="Guerrero F.D."/>
            <person name="Moolhuijzen P."/>
            <person name="Goolsby J.A."/>
            <person name="Tidwell J."/>
            <person name="Bellgard S.E."/>
            <person name="Bellgard M.I."/>
        </authorList>
    </citation>
    <scope>NUCLEOTIDE SEQUENCE</scope>
    <source>
        <tissue evidence="1">Shoot tissue taken approximately 20 cm above the soil surface</tissue>
    </source>
</reference>
<reference evidence="1" key="1">
    <citation type="submission" date="2014-09" db="EMBL/GenBank/DDBJ databases">
        <authorList>
            <person name="Magalhaes I.L.F."/>
            <person name="Oliveira U."/>
            <person name="Santos F.R."/>
            <person name="Vidigal T.H.D.A."/>
            <person name="Brescovit A.D."/>
            <person name="Santos A.J."/>
        </authorList>
    </citation>
    <scope>NUCLEOTIDE SEQUENCE</scope>
    <source>
        <tissue evidence="1">Shoot tissue taken approximately 20 cm above the soil surface</tissue>
    </source>
</reference>
<sequence length="46" mass="5489">MIVFSFSASTDRVQQVLQILKLLHQPQLQQLRLFYYYSSSVQHYAL</sequence>
<dbReference type="EMBL" id="GBRH01223149">
    <property type="protein sequence ID" value="JAD74746.1"/>
    <property type="molecule type" value="Transcribed_RNA"/>
</dbReference>
<proteinExistence type="predicted"/>